<proteinExistence type="inferred from homology"/>
<dbReference type="AlphaFoldDB" id="A0A9J6QYC5"/>
<dbReference type="RefSeq" id="WP_148396737.1">
    <property type="nucleotide sequence ID" value="NZ_JAJAGH010000003.1"/>
</dbReference>
<keyword evidence="10" id="KW-1185">Reference proteome</keyword>
<name>A0A9J6QYC5_9FIRM</name>
<dbReference type="EMBL" id="JAOSHN010000010">
    <property type="protein sequence ID" value="MCU7380461.1"/>
    <property type="molecule type" value="Genomic_DNA"/>
</dbReference>
<dbReference type="PANTHER" id="PTHR11080">
    <property type="entry name" value="PYRAZINAMIDASE/NICOTINAMIDASE"/>
    <property type="match status" value="1"/>
</dbReference>
<dbReference type="GO" id="GO:0046872">
    <property type="term" value="F:metal ion binding"/>
    <property type="evidence" value="ECO:0007669"/>
    <property type="project" value="UniProtKB-KW"/>
</dbReference>
<dbReference type="CDD" id="cd00431">
    <property type="entry name" value="cysteine_hydrolases"/>
    <property type="match status" value="1"/>
</dbReference>
<evidence type="ECO:0000313" key="9">
    <source>
        <dbReference type="EMBL" id="MCU7380461.1"/>
    </source>
</evidence>
<evidence type="ECO:0000256" key="3">
    <source>
        <dbReference type="ARBA" id="ARBA00022723"/>
    </source>
</evidence>
<reference evidence="9" key="1">
    <citation type="submission" date="2022-09" db="EMBL/GenBank/DDBJ databases">
        <title>Culturomic study of gut microbiota in children with autism spectrum disorder.</title>
        <authorList>
            <person name="Efimov B.A."/>
            <person name="Chaplin A.V."/>
            <person name="Sokolova S.R."/>
            <person name="Pikina A.P."/>
            <person name="Korzhanova M."/>
            <person name="Belova V."/>
            <person name="Korostin D."/>
        </authorList>
    </citation>
    <scope>NUCLEOTIDE SEQUENCE</scope>
    <source>
        <strain evidence="9">ASD5510</strain>
    </source>
</reference>
<accession>A0A9J6QYC5</accession>
<dbReference type="Proteomes" id="UP001065549">
    <property type="component" value="Unassembled WGS sequence"/>
</dbReference>
<evidence type="ECO:0000256" key="2">
    <source>
        <dbReference type="ARBA" id="ARBA00022642"/>
    </source>
</evidence>
<gene>
    <name evidence="9" type="ORF">OBO34_19295</name>
</gene>
<evidence type="ECO:0000256" key="1">
    <source>
        <dbReference type="ARBA" id="ARBA00006336"/>
    </source>
</evidence>
<protein>
    <recommendedName>
        <fullName evidence="6">nicotinamidase</fullName>
        <ecNumber evidence="6">3.5.1.19</ecNumber>
    </recommendedName>
    <alternativeName>
        <fullName evidence="7">Nicotinamide deamidase</fullName>
    </alternativeName>
</protein>
<dbReference type="SUPFAM" id="SSF52499">
    <property type="entry name" value="Isochorismatase-like hydrolases"/>
    <property type="match status" value="1"/>
</dbReference>
<feature type="domain" description="Isochorismatase-like" evidence="8">
    <location>
        <begin position="4"/>
        <end position="172"/>
    </location>
</feature>
<dbReference type="Pfam" id="PF00857">
    <property type="entry name" value="Isochorismatase"/>
    <property type="match status" value="1"/>
</dbReference>
<dbReference type="Gene3D" id="3.40.50.850">
    <property type="entry name" value="Isochorismatase-like"/>
    <property type="match status" value="1"/>
</dbReference>
<keyword evidence="4 9" id="KW-0378">Hydrolase</keyword>
<evidence type="ECO:0000256" key="7">
    <source>
        <dbReference type="ARBA" id="ARBA00043224"/>
    </source>
</evidence>
<dbReference type="PANTHER" id="PTHR11080:SF2">
    <property type="entry name" value="LD05707P"/>
    <property type="match status" value="1"/>
</dbReference>
<evidence type="ECO:0000313" key="10">
    <source>
        <dbReference type="Proteomes" id="UP001065549"/>
    </source>
</evidence>
<evidence type="ECO:0000256" key="5">
    <source>
        <dbReference type="ARBA" id="ARBA00037900"/>
    </source>
</evidence>
<dbReference type="GO" id="GO:0019363">
    <property type="term" value="P:pyridine nucleotide biosynthetic process"/>
    <property type="evidence" value="ECO:0007669"/>
    <property type="project" value="UniProtKB-KW"/>
</dbReference>
<evidence type="ECO:0000259" key="8">
    <source>
        <dbReference type="Pfam" id="PF00857"/>
    </source>
</evidence>
<evidence type="ECO:0000256" key="4">
    <source>
        <dbReference type="ARBA" id="ARBA00022801"/>
    </source>
</evidence>
<comment type="similarity">
    <text evidence="1">Belongs to the isochorismatase family.</text>
</comment>
<comment type="caution">
    <text evidence="9">The sequence shown here is derived from an EMBL/GenBank/DDBJ whole genome shotgun (WGS) entry which is preliminary data.</text>
</comment>
<dbReference type="GO" id="GO:0008936">
    <property type="term" value="F:nicotinamidase activity"/>
    <property type="evidence" value="ECO:0007669"/>
    <property type="project" value="UniProtKB-EC"/>
</dbReference>
<dbReference type="InterPro" id="IPR052347">
    <property type="entry name" value="Isochorismatase_Nicotinamidase"/>
</dbReference>
<keyword evidence="3" id="KW-0479">Metal-binding</keyword>
<comment type="pathway">
    <text evidence="5">Cofactor biosynthesis; nicotinate biosynthesis; nicotinate from nicotinamide: step 1/1.</text>
</comment>
<dbReference type="EC" id="3.5.1.19" evidence="6"/>
<sequence>MSKLLIVVDMQKDFIDGALGTPEAEKIVEPVNKKIKEYDARGDLVIFTADTHGEDYLQTQEGRNLPVPHCIKGSDGWEICASLFRPQDAPVIEKETFGSKDLGIMMMELERAGNAPDEIELVGLCTDICVISNALMIKAFLPEIPVTVDSSCCAGVTPKSHENALKAMKACQIRII</sequence>
<organism evidence="9 10">
    <name type="scientific">Hominibacterium faecale</name>
    <dbReference type="NCBI Taxonomy" id="2839743"/>
    <lineage>
        <taxon>Bacteria</taxon>
        <taxon>Bacillati</taxon>
        <taxon>Bacillota</taxon>
        <taxon>Clostridia</taxon>
        <taxon>Peptostreptococcales</taxon>
        <taxon>Anaerovoracaceae</taxon>
        <taxon>Hominibacterium</taxon>
    </lineage>
</organism>
<keyword evidence="2" id="KW-0662">Pyridine nucleotide biosynthesis</keyword>
<dbReference type="InterPro" id="IPR000868">
    <property type="entry name" value="Isochorismatase-like_dom"/>
</dbReference>
<dbReference type="InterPro" id="IPR036380">
    <property type="entry name" value="Isochorismatase-like_sf"/>
</dbReference>
<evidence type="ECO:0000256" key="6">
    <source>
        <dbReference type="ARBA" id="ARBA00039017"/>
    </source>
</evidence>